<dbReference type="GO" id="GO:0003676">
    <property type="term" value="F:nucleic acid binding"/>
    <property type="evidence" value="ECO:0007669"/>
    <property type="project" value="InterPro"/>
</dbReference>
<dbReference type="EMBL" id="JABAYA010000876">
    <property type="protein sequence ID" value="KAF7720410.1"/>
    <property type="molecule type" value="Genomic_DNA"/>
</dbReference>
<keyword evidence="3" id="KW-1185">Reference proteome</keyword>
<dbReference type="AlphaFoldDB" id="A0A8H7BJ89"/>
<proteinExistence type="predicted"/>
<evidence type="ECO:0000313" key="3">
    <source>
        <dbReference type="Proteomes" id="UP000605846"/>
    </source>
</evidence>
<organism evidence="2 3">
    <name type="scientific">Apophysomyces ossiformis</name>
    <dbReference type="NCBI Taxonomy" id="679940"/>
    <lineage>
        <taxon>Eukaryota</taxon>
        <taxon>Fungi</taxon>
        <taxon>Fungi incertae sedis</taxon>
        <taxon>Mucoromycota</taxon>
        <taxon>Mucoromycotina</taxon>
        <taxon>Mucoromycetes</taxon>
        <taxon>Mucorales</taxon>
        <taxon>Mucorineae</taxon>
        <taxon>Mucoraceae</taxon>
        <taxon>Apophysomyces</taxon>
    </lineage>
</organism>
<feature type="non-terminal residue" evidence="2">
    <location>
        <position position="1"/>
    </location>
</feature>
<dbReference type="OrthoDB" id="2201966at2759"/>
<dbReference type="InterPro" id="IPR038717">
    <property type="entry name" value="Tc1-like_DDE_dom"/>
</dbReference>
<gene>
    <name evidence="2" type="ORF">EC973_009192</name>
</gene>
<evidence type="ECO:0000313" key="2">
    <source>
        <dbReference type="EMBL" id="KAF7720410.1"/>
    </source>
</evidence>
<protein>
    <recommendedName>
        <fullName evidence="1">Tc1-like transposase DDE domain-containing protein</fullName>
    </recommendedName>
</protein>
<feature type="non-terminal residue" evidence="2">
    <location>
        <position position="118"/>
    </location>
</feature>
<dbReference type="Pfam" id="PF13358">
    <property type="entry name" value="DDE_3"/>
    <property type="match status" value="1"/>
</dbReference>
<reference evidence="2" key="1">
    <citation type="submission" date="2020-01" db="EMBL/GenBank/DDBJ databases">
        <title>Genome Sequencing of Three Apophysomyces-Like Fungal Strains Confirms a Novel Fungal Genus in the Mucoromycota with divergent Burkholderia-like Endosymbiotic Bacteria.</title>
        <authorList>
            <person name="Stajich J.E."/>
            <person name="Macias A.M."/>
            <person name="Carter-House D."/>
            <person name="Lovett B."/>
            <person name="Kasson L.R."/>
            <person name="Berry K."/>
            <person name="Grigoriev I."/>
            <person name="Chang Y."/>
            <person name="Spatafora J."/>
            <person name="Kasson M.T."/>
        </authorList>
    </citation>
    <scope>NUCLEOTIDE SEQUENCE</scope>
    <source>
        <strain evidence="2">NRRL A-21654</strain>
    </source>
</reference>
<sequence>LENTNKWSNAPYSQIDDVKSDAAKIEKEFLESVPSEKRKISAKLIIAESITFALSWMLLTSVGCKPLSMPPYSSLLNAIEECWSKIKKNIRRNPLDKSDMVMPRITEAYKTVTAADCQ</sequence>
<accession>A0A8H7BJ89</accession>
<dbReference type="Gene3D" id="3.30.420.10">
    <property type="entry name" value="Ribonuclease H-like superfamily/Ribonuclease H"/>
    <property type="match status" value="1"/>
</dbReference>
<dbReference type="InterPro" id="IPR036397">
    <property type="entry name" value="RNaseH_sf"/>
</dbReference>
<name>A0A8H7BJ89_9FUNG</name>
<feature type="domain" description="Tc1-like transposase DDE" evidence="1">
    <location>
        <begin position="56"/>
        <end position="96"/>
    </location>
</feature>
<comment type="caution">
    <text evidence="2">The sequence shown here is derived from an EMBL/GenBank/DDBJ whole genome shotgun (WGS) entry which is preliminary data.</text>
</comment>
<evidence type="ECO:0000259" key="1">
    <source>
        <dbReference type="Pfam" id="PF13358"/>
    </source>
</evidence>
<dbReference type="Proteomes" id="UP000605846">
    <property type="component" value="Unassembled WGS sequence"/>
</dbReference>